<comment type="caution">
    <text evidence="9">The sequence shown here is derived from an EMBL/GenBank/DDBJ whole genome shotgun (WGS) entry which is preliminary data.</text>
</comment>
<feature type="transmembrane region" description="Helical" evidence="7">
    <location>
        <begin position="224"/>
        <end position="247"/>
    </location>
</feature>
<dbReference type="PANTHER" id="PTHR23513">
    <property type="entry name" value="INTEGRAL MEMBRANE EFFLUX PROTEIN-RELATED"/>
    <property type="match status" value="1"/>
</dbReference>
<keyword evidence="4 7" id="KW-1133">Transmembrane helix</keyword>
<dbReference type="Gene3D" id="1.20.1250.20">
    <property type="entry name" value="MFS general substrate transporter like domains"/>
    <property type="match status" value="1"/>
</dbReference>
<keyword evidence="3 7" id="KW-0812">Transmembrane</keyword>
<dbReference type="PROSITE" id="PS50850">
    <property type="entry name" value="MFS"/>
    <property type="match status" value="1"/>
</dbReference>
<proteinExistence type="predicted"/>
<reference evidence="9 10" key="1">
    <citation type="submission" date="2018-08" db="EMBL/GenBank/DDBJ databases">
        <title>Isolation, diversity and antifungal activity of Actinobacteria from wheat.</title>
        <authorList>
            <person name="Han C."/>
        </authorList>
    </citation>
    <scope>NUCLEOTIDE SEQUENCE [LARGE SCALE GENOMIC DNA]</scope>
    <source>
        <strain evidence="9 10">NEAU-YY421</strain>
    </source>
</reference>
<evidence type="ECO:0000256" key="2">
    <source>
        <dbReference type="ARBA" id="ARBA00022475"/>
    </source>
</evidence>
<dbReference type="GO" id="GO:0022857">
    <property type="term" value="F:transmembrane transporter activity"/>
    <property type="evidence" value="ECO:0007669"/>
    <property type="project" value="InterPro"/>
</dbReference>
<feature type="transmembrane region" description="Helical" evidence="7">
    <location>
        <begin position="81"/>
        <end position="103"/>
    </location>
</feature>
<keyword evidence="2" id="KW-1003">Cell membrane</keyword>
<dbReference type="Pfam" id="PF07690">
    <property type="entry name" value="MFS_1"/>
    <property type="match status" value="1"/>
</dbReference>
<evidence type="ECO:0000313" key="10">
    <source>
        <dbReference type="Proteomes" id="UP000263094"/>
    </source>
</evidence>
<evidence type="ECO:0000256" key="7">
    <source>
        <dbReference type="SAM" id="Phobius"/>
    </source>
</evidence>
<comment type="subcellular location">
    <subcellularLocation>
        <location evidence="1">Cell membrane</location>
        <topology evidence="1">Multi-pass membrane protein</topology>
    </subcellularLocation>
</comment>
<protein>
    <submittedName>
        <fullName evidence="9">MFS transporter</fullName>
    </submittedName>
</protein>
<dbReference type="RefSeq" id="WP_128555421.1">
    <property type="nucleotide sequence ID" value="NZ_QUAK01000049.1"/>
</dbReference>
<gene>
    <name evidence="9" type="ORF">DY218_09135</name>
</gene>
<organism evidence="9 10">
    <name type="scientific">Streptomyces triticagri</name>
    <dbReference type="NCBI Taxonomy" id="2293568"/>
    <lineage>
        <taxon>Bacteria</taxon>
        <taxon>Bacillati</taxon>
        <taxon>Actinomycetota</taxon>
        <taxon>Actinomycetes</taxon>
        <taxon>Kitasatosporales</taxon>
        <taxon>Streptomycetaceae</taxon>
        <taxon>Streptomyces</taxon>
    </lineage>
</organism>
<keyword evidence="5 7" id="KW-0472">Membrane</keyword>
<dbReference type="Proteomes" id="UP000263094">
    <property type="component" value="Unassembled WGS sequence"/>
</dbReference>
<feature type="transmembrane region" description="Helical" evidence="7">
    <location>
        <begin position="253"/>
        <end position="280"/>
    </location>
</feature>
<evidence type="ECO:0000256" key="4">
    <source>
        <dbReference type="ARBA" id="ARBA00022989"/>
    </source>
</evidence>
<feature type="domain" description="Major facilitator superfamily (MFS) profile" evidence="8">
    <location>
        <begin position="222"/>
        <end position="436"/>
    </location>
</feature>
<feature type="region of interest" description="Disordered" evidence="6">
    <location>
        <begin position="410"/>
        <end position="436"/>
    </location>
</feature>
<evidence type="ECO:0000259" key="8">
    <source>
        <dbReference type="PROSITE" id="PS50850"/>
    </source>
</evidence>
<keyword evidence="10" id="KW-1185">Reference proteome</keyword>
<dbReference type="CDD" id="cd06173">
    <property type="entry name" value="MFS_MefA_like"/>
    <property type="match status" value="1"/>
</dbReference>
<dbReference type="PANTHER" id="PTHR23513:SF6">
    <property type="entry name" value="MAJOR FACILITATOR SUPERFAMILY ASSOCIATED DOMAIN-CONTAINING PROTEIN"/>
    <property type="match status" value="1"/>
</dbReference>
<feature type="transmembrane region" description="Helical" evidence="7">
    <location>
        <begin position="109"/>
        <end position="134"/>
    </location>
</feature>
<name>A0A372M7S2_9ACTN</name>
<dbReference type="GO" id="GO:0005886">
    <property type="term" value="C:plasma membrane"/>
    <property type="evidence" value="ECO:0007669"/>
    <property type="project" value="UniProtKB-SubCell"/>
</dbReference>
<dbReference type="SUPFAM" id="SSF103473">
    <property type="entry name" value="MFS general substrate transporter"/>
    <property type="match status" value="1"/>
</dbReference>
<feature type="transmembrane region" description="Helical" evidence="7">
    <location>
        <begin position="383"/>
        <end position="402"/>
    </location>
</feature>
<dbReference type="EMBL" id="QUAK01000049">
    <property type="protein sequence ID" value="RFU86986.1"/>
    <property type="molecule type" value="Genomic_DNA"/>
</dbReference>
<dbReference type="InterPro" id="IPR020846">
    <property type="entry name" value="MFS_dom"/>
</dbReference>
<dbReference type="InterPro" id="IPR036259">
    <property type="entry name" value="MFS_trans_sf"/>
</dbReference>
<accession>A0A372M7S2</accession>
<evidence type="ECO:0000256" key="3">
    <source>
        <dbReference type="ARBA" id="ARBA00022692"/>
    </source>
</evidence>
<feature type="transmembrane region" description="Helical" evidence="7">
    <location>
        <begin position="287"/>
        <end position="306"/>
    </location>
</feature>
<dbReference type="InterPro" id="IPR011701">
    <property type="entry name" value="MFS"/>
</dbReference>
<dbReference type="AlphaFoldDB" id="A0A372M7S2"/>
<evidence type="ECO:0000256" key="6">
    <source>
        <dbReference type="SAM" id="MobiDB-lite"/>
    </source>
</evidence>
<evidence type="ECO:0000256" key="5">
    <source>
        <dbReference type="ARBA" id="ARBA00023136"/>
    </source>
</evidence>
<dbReference type="OrthoDB" id="9815525at2"/>
<evidence type="ECO:0000313" key="9">
    <source>
        <dbReference type="EMBL" id="RFU86986.1"/>
    </source>
</evidence>
<feature type="transmembrane region" description="Helical" evidence="7">
    <location>
        <begin position="21"/>
        <end position="46"/>
    </location>
</feature>
<evidence type="ECO:0000256" key="1">
    <source>
        <dbReference type="ARBA" id="ARBA00004651"/>
    </source>
</evidence>
<sequence length="436" mass="46242">MSRRRVPELLRDRAFRRYWTGQTVSLVGDQISLIAIPLAAVLILGADAAEMGLLKTAELLPALLLNLPAGAWADRRPHRRYVMIATDLARAALLVSLPVAYAFDSLTLIQLYLVAFSIGALTVLFDVCNVTLLVSLLPTTRYVEGNALVNGSRSMSGLAGPGAGGVLVQVLGAPLALLADAFTYLISADRLRRIDPVEPPPAPREKGHFTAGIKWVVRDRAMRAMFGASATVQYFNFMFHTLFLLYATQELGLSAGLFGAMLSAAAVGGLLGAVCSGVVVRRIGIGPSITAGFAVFTLPLMLVPLASDPSPVVVGLLFVAEFVSNFGVMLVDISGGSLQLALVPDQLRSRVLGALRTLTHGFRPLGAITAGFLGSTIGLRPTLWIGTAGAVLSVFWVLFSPISRMRDLPPPRHVVPTDPTDPTDEAVGEAAGEVVR</sequence>